<dbReference type="HOGENOM" id="CLU_078752_0_0_9"/>
<dbReference type="Pfam" id="PF13676">
    <property type="entry name" value="TIR_2"/>
    <property type="match status" value="1"/>
</dbReference>
<dbReference type="Proteomes" id="UP000006744">
    <property type="component" value="Chromosome"/>
</dbReference>
<dbReference type="GO" id="GO:0007165">
    <property type="term" value="P:signal transduction"/>
    <property type="evidence" value="ECO:0007669"/>
    <property type="project" value="InterPro"/>
</dbReference>
<evidence type="ECO:0000313" key="3">
    <source>
        <dbReference type="Proteomes" id="UP000006744"/>
    </source>
</evidence>
<dbReference type="EMBL" id="CP001186">
    <property type="protein sequence ID" value="ACK98136.1"/>
    <property type="molecule type" value="Genomic_DNA"/>
</dbReference>
<protein>
    <recommendedName>
        <fullName evidence="1">TIR domain-containing protein</fullName>
    </recommendedName>
</protein>
<sequence length="265" mass="30392">MKVFLSWSGNESKQLATIFKEWLPNVLQYVDPYMSAQDISMGERWNNNITDSLEESVFGLIFVTPSNINAPWINFEAGALSKTFDSRVVPILYNADVMILNQGPLKQFQSAKNLDKENVLSLIKSINQGSENGKLDEARLEKSFEMWWPDLEKSLGEIEKEDAKEDTIKEEGPSDRELLNVIYSKMIEQEKAINKKQNVIQHSNSIVIPTNLYKDLERISEILIGCQNTLPVDPKTELIYHDLENVIIDLNEIVKYLKGKNRKII</sequence>
<accession>B7ITS9</accession>
<proteinExistence type="predicted"/>
<dbReference type="InterPro" id="IPR035897">
    <property type="entry name" value="Toll_tir_struct_dom_sf"/>
</dbReference>
<organism evidence="2 3">
    <name type="scientific">Bacillus cereus (strain G9842)</name>
    <dbReference type="NCBI Taxonomy" id="405531"/>
    <lineage>
        <taxon>Bacteria</taxon>
        <taxon>Bacillati</taxon>
        <taxon>Bacillota</taxon>
        <taxon>Bacilli</taxon>
        <taxon>Bacillales</taxon>
        <taxon>Bacillaceae</taxon>
        <taxon>Bacillus</taxon>
        <taxon>Bacillus cereus group</taxon>
    </lineage>
</organism>
<evidence type="ECO:0000313" key="2">
    <source>
        <dbReference type="EMBL" id="ACK98136.1"/>
    </source>
</evidence>
<dbReference type="KEGG" id="bcg:BCG9842_B1371"/>
<dbReference type="Gene3D" id="3.40.50.10140">
    <property type="entry name" value="Toll/interleukin-1 receptor homology (TIR) domain"/>
    <property type="match status" value="1"/>
</dbReference>
<reference evidence="2 3" key="1">
    <citation type="submission" date="2008-10" db="EMBL/GenBank/DDBJ databases">
        <title>Genome sequence of Bacillus cereus G9842.</title>
        <authorList>
            <person name="Dodson R.J."/>
            <person name="Durkin A.S."/>
            <person name="Rosovitz M.J."/>
            <person name="Rasko D.A."/>
            <person name="Hoffmaster A."/>
            <person name="Ravel J."/>
            <person name="Sutton G."/>
        </authorList>
    </citation>
    <scope>NUCLEOTIDE SEQUENCE [LARGE SCALE GENOMIC DNA]</scope>
    <source>
        <strain evidence="2 3">G9842</strain>
    </source>
</reference>
<feature type="domain" description="TIR" evidence="1">
    <location>
        <begin position="3"/>
        <end position="96"/>
    </location>
</feature>
<dbReference type="InterPro" id="IPR000157">
    <property type="entry name" value="TIR_dom"/>
</dbReference>
<dbReference type="RefSeq" id="WP_000862444.1">
    <property type="nucleotide sequence ID" value="NC_011772.1"/>
</dbReference>
<gene>
    <name evidence="2" type="ordered locus">BCG9842_B1371</name>
</gene>
<dbReference type="SUPFAM" id="SSF52200">
    <property type="entry name" value="Toll/Interleukin receptor TIR domain"/>
    <property type="match status" value="1"/>
</dbReference>
<evidence type="ECO:0000259" key="1">
    <source>
        <dbReference type="Pfam" id="PF13676"/>
    </source>
</evidence>
<dbReference type="AlphaFoldDB" id="B7ITS9"/>
<name>B7ITS9_BACC2</name>